<evidence type="ECO:0000256" key="1">
    <source>
        <dbReference type="SAM" id="Coils"/>
    </source>
</evidence>
<evidence type="ECO:0000313" key="4">
    <source>
        <dbReference type="Proteomes" id="UP000000323"/>
    </source>
</evidence>
<dbReference type="Proteomes" id="UP000000323">
    <property type="component" value="Chromosome 1"/>
</dbReference>
<dbReference type="KEGG" id="ttr:Tter_1703"/>
<keyword evidence="4" id="KW-1185">Reference proteome</keyword>
<dbReference type="AlphaFoldDB" id="D1CCU4"/>
<name>D1CCU4_THET1</name>
<evidence type="ECO:0000256" key="2">
    <source>
        <dbReference type="SAM" id="MobiDB-lite"/>
    </source>
</evidence>
<gene>
    <name evidence="3" type="ordered locus">Tter_1703</name>
</gene>
<reference evidence="4" key="1">
    <citation type="journal article" date="2010" name="Stand. Genomic Sci.">
        <title>Complete genome sequence of 'Thermobaculum terrenum' type strain (YNP1).</title>
        <authorList>
            <person name="Kiss H."/>
            <person name="Cleland D."/>
            <person name="Lapidus A."/>
            <person name="Lucas S."/>
            <person name="Glavina Del Rio T."/>
            <person name="Nolan M."/>
            <person name="Tice H."/>
            <person name="Han C."/>
            <person name="Goodwin L."/>
            <person name="Pitluck S."/>
            <person name="Liolios K."/>
            <person name="Ivanova N."/>
            <person name="Mavromatis K."/>
            <person name="Ovchinnikova G."/>
            <person name="Pati A."/>
            <person name="Chen A."/>
            <person name="Palaniappan K."/>
            <person name="Land M."/>
            <person name="Hauser L."/>
            <person name="Chang Y."/>
            <person name="Jeffries C."/>
            <person name="Lu M."/>
            <person name="Brettin T."/>
            <person name="Detter J."/>
            <person name="Goker M."/>
            <person name="Tindall B."/>
            <person name="Beck B."/>
            <person name="McDermott T."/>
            <person name="Woyke T."/>
            <person name="Bristow J."/>
            <person name="Eisen J."/>
            <person name="Markowitz V."/>
            <person name="Hugenholtz P."/>
            <person name="Kyrpides N."/>
            <person name="Klenk H."/>
            <person name="Cheng J."/>
        </authorList>
    </citation>
    <scope>NUCLEOTIDE SEQUENCE [LARGE SCALE GENOMIC DNA]</scope>
    <source>
        <strain evidence="4">ATCC BAA-798 / YNP1</strain>
    </source>
</reference>
<feature type="region of interest" description="Disordered" evidence="2">
    <location>
        <begin position="117"/>
        <end position="139"/>
    </location>
</feature>
<sequence length="158" mass="18712">MATRNGHTYSSKVIESLGRECNNDLESFIEDFQNRRKAYMNAKERRARLLTELEDDEREPMEWHELLSLLEERELAIQDLRDEIAVIEKELMLLKREMRRTRRKLLESGGVPTHEYEKLVASKTEPTRSRIEPQDSDEMPSPWALIKPWLRSFLPNSA</sequence>
<protein>
    <submittedName>
        <fullName evidence="3">Uncharacterized protein</fullName>
    </submittedName>
</protein>
<evidence type="ECO:0000313" key="3">
    <source>
        <dbReference type="EMBL" id="ACZ42609.1"/>
    </source>
</evidence>
<organism evidence="3 4">
    <name type="scientific">Thermobaculum terrenum (strain ATCC BAA-798 / CCMEE 7001 / YNP1)</name>
    <dbReference type="NCBI Taxonomy" id="525904"/>
    <lineage>
        <taxon>Bacteria</taxon>
        <taxon>Bacillati</taxon>
        <taxon>Chloroflexota</taxon>
        <taxon>Chloroflexia</taxon>
        <taxon>Candidatus Thermobaculales</taxon>
        <taxon>Candidatus Thermobaculaceae</taxon>
        <taxon>Thermobaculum</taxon>
    </lineage>
</organism>
<dbReference type="STRING" id="525904.Tter_1703"/>
<dbReference type="HOGENOM" id="CLU_1668596_0_0_0"/>
<keyword evidence="1" id="KW-0175">Coiled coil</keyword>
<proteinExistence type="predicted"/>
<feature type="coiled-coil region" evidence="1">
    <location>
        <begin position="39"/>
        <end position="104"/>
    </location>
</feature>
<accession>D1CCU4</accession>
<feature type="compositionally biased region" description="Basic and acidic residues" evidence="2">
    <location>
        <begin position="117"/>
        <end position="133"/>
    </location>
</feature>
<dbReference type="EMBL" id="CP001825">
    <property type="protein sequence ID" value="ACZ42609.1"/>
    <property type="molecule type" value="Genomic_DNA"/>
</dbReference>
<dbReference type="RefSeq" id="WP_012875643.1">
    <property type="nucleotide sequence ID" value="NC_013525.1"/>
</dbReference>